<organism evidence="3 4">
    <name type="scientific">Neomesorhizobium albiziae</name>
    <dbReference type="NCBI Taxonomy" id="335020"/>
    <lineage>
        <taxon>Bacteria</taxon>
        <taxon>Pseudomonadati</taxon>
        <taxon>Pseudomonadota</taxon>
        <taxon>Alphaproteobacteria</taxon>
        <taxon>Hyphomicrobiales</taxon>
        <taxon>Phyllobacteriaceae</taxon>
        <taxon>Neomesorhizobium</taxon>
    </lineage>
</organism>
<proteinExistence type="predicted"/>
<evidence type="ECO:0000256" key="1">
    <source>
        <dbReference type="SAM" id="MobiDB-lite"/>
    </source>
</evidence>
<name>A0A1I4DWP7_9HYPH</name>
<protein>
    <submittedName>
        <fullName evidence="3">Nucleoside-diphosphate-sugar epimerase</fullName>
    </submittedName>
</protein>
<feature type="domain" description="NAD-dependent epimerase/dehydratase" evidence="2">
    <location>
        <begin position="3"/>
        <end position="213"/>
    </location>
</feature>
<dbReference type="PANTHER" id="PTHR48079">
    <property type="entry name" value="PROTEIN YEEZ"/>
    <property type="match status" value="1"/>
</dbReference>
<dbReference type="EMBL" id="FOSL01000020">
    <property type="protein sequence ID" value="SFK97865.1"/>
    <property type="molecule type" value="Genomic_DNA"/>
</dbReference>
<sequence length="261" mass="27876">MRIFILGGTGSIGAPVVRELAATGHDVIGLARSERSAARLAELGATPLAGDIRQPEEWIENIQAVDAVVHAASDFSDEMEAVDRRLLDVLLPALGAMPRRPRFLYTGGCWLYGATGDSIATETSPFDPLPAFAWSVPMIERVLKAPGIEPLIVHPAMVYTADSGVISAFVEAARTGRAMRIVEGEHVRWPLVHADDLALLYRLVLERGAAGSVYHGAAQDGAPSARSRGVSARRHRPRSSAPTQSRRNWANGLAATVSTSA</sequence>
<dbReference type="PANTHER" id="PTHR48079:SF6">
    <property type="entry name" value="NAD(P)-BINDING DOMAIN-CONTAINING PROTEIN-RELATED"/>
    <property type="match status" value="1"/>
</dbReference>
<dbReference type="Gene3D" id="3.40.50.720">
    <property type="entry name" value="NAD(P)-binding Rossmann-like Domain"/>
    <property type="match status" value="1"/>
</dbReference>
<evidence type="ECO:0000313" key="3">
    <source>
        <dbReference type="EMBL" id="SFK97865.1"/>
    </source>
</evidence>
<keyword evidence="4" id="KW-1185">Reference proteome</keyword>
<accession>A0A1I4DWP7</accession>
<dbReference type="SUPFAM" id="SSF51735">
    <property type="entry name" value="NAD(P)-binding Rossmann-fold domains"/>
    <property type="match status" value="1"/>
</dbReference>
<evidence type="ECO:0000313" key="4">
    <source>
        <dbReference type="Proteomes" id="UP000323300"/>
    </source>
</evidence>
<dbReference type="InterPro" id="IPR051783">
    <property type="entry name" value="NAD(P)-dependent_oxidoreduct"/>
</dbReference>
<dbReference type="RefSeq" id="WP_188130536.1">
    <property type="nucleotide sequence ID" value="NZ_BSPE01000046.1"/>
</dbReference>
<dbReference type="InterPro" id="IPR036291">
    <property type="entry name" value="NAD(P)-bd_dom_sf"/>
</dbReference>
<dbReference type="GO" id="GO:0004029">
    <property type="term" value="F:aldehyde dehydrogenase (NAD+) activity"/>
    <property type="evidence" value="ECO:0007669"/>
    <property type="project" value="TreeGrafter"/>
</dbReference>
<gene>
    <name evidence="3" type="ORF">SAMN04488498_12080</name>
</gene>
<dbReference type="AlphaFoldDB" id="A0A1I4DWP7"/>
<evidence type="ECO:0000259" key="2">
    <source>
        <dbReference type="Pfam" id="PF01370"/>
    </source>
</evidence>
<feature type="region of interest" description="Disordered" evidence="1">
    <location>
        <begin position="215"/>
        <end position="248"/>
    </location>
</feature>
<reference evidence="3 4" key="1">
    <citation type="submission" date="2016-10" db="EMBL/GenBank/DDBJ databases">
        <authorList>
            <person name="Varghese N."/>
            <person name="Submissions S."/>
        </authorList>
    </citation>
    <scope>NUCLEOTIDE SEQUENCE [LARGE SCALE GENOMIC DNA]</scope>
    <source>
        <strain evidence="3 4">DSM 21822</strain>
    </source>
</reference>
<dbReference type="Proteomes" id="UP000323300">
    <property type="component" value="Unassembled WGS sequence"/>
</dbReference>
<dbReference type="GO" id="GO:0005737">
    <property type="term" value="C:cytoplasm"/>
    <property type="evidence" value="ECO:0007669"/>
    <property type="project" value="TreeGrafter"/>
</dbReference>
<dbReference type="InterPro" id="IPR001509">
    <property type="entry name" value="Epimerase_deHydtase"/>
</dbReference>
<dbReference type="Pfam" id="PF01370">
    <property type="entry name" value="Epimerase"/>
    <property type="match status" value="1"/>
</dbReference>